<gene>
    <name evidence="1" type="ORF">MM415B07370_0003</name>
</gene>
<organism evidence="1">
    <name type="scientific">viral metagenome</name>
    <dbReference type="NCBI Taxonomy" id="1070528"/>
    <lineage>
        <taxon>unclassified sequences</taxon>
        <taxon>metagenomes</taxon>
        <taxon>organismal metagenomes</taxon>
    </lineage>
</organism>
<evidence type="ECO:0000313" key="1">
    <source>
        <dbReference type="EMBL" id="QJA96784.1"/>
    </source>
</evidence>
<sequence>MLTWLKALMMGRRTPQERIATAPEQGQEAKPAEIAARRARTFPGIPPPHAAGRAKLRPVVRVSKATQALFRRVYAAERALAATRPASHIHPRHKRPA</sequence>
<proteinExistence type="predicted"/>
<reference evidence="1" key="1">
    <citation type="submission" date="2020-03" db="EMBL/GenBank/DDBJ databases">
        <title>The deep terrestrial virosphere.</title>
        <authorList>
            <person name="Holmfeldt K."/>
            <person name="Nilsson E."/>
            <person name="Simone D."/>
            <person name="Lopez-Fernandez M."/>
            <person name="Wu X."/>
            <person name="de Brujin I."/>
            <person name="Lundin D."/>
            <person name="Andersson A."/>
            <person name="Bertilsson S."/>
            <person name="Dopson M."/>
        </authorList>
    </citation>
    <scope>NUCLEOTIDE SEQUENCE</scope>
    <source>
        <strain evidence="1">MM415B07370</strain>
    </source>
</reference>
<dbReference type="AlphaFoldDB" id="A0A6M3LTF7"/>
<protein>
    <submittedName>
        <fullName evidence="1">Uncharacterized protein</fullName>
    </submittedName>
</protein>
<name>A0A6M3LTF7_9ZZZZ</name>
<dbReference type="EMBL" id="MT143433">
    <property type="protein sequence ID" value="QJA96784.1"/>
    <property type="molecule type" value="Genomic_DNA"/>
</dbReference>
<accession>A0A6M3LTF7</accession>